<dbReference type="RefSeq" id="WP_013659052.1">
    <property type="nucleotide sequence ID" value="NC_015275.1"/>
</dbReference>
<evidence type="ECO:0000313" key="2">
    <source>
        <dbReference type="EMBL" id="ADZ85781.1"/>
    </source>
</evidence>
<dbReference type="InterPro" id="IPR001466">
    <property type="entry name" value="Beta-lactam-related"/>
</dbReference>
<dbReference type="InterPro" id="IPR050789">
    <property type="entry name" value="Diverse_Enzym_Activities"/>
</dbReference>
<keyword evidence="3" id="KW-1185">Reference proteome</keyword>
<gene>
    <name evidence="2" type="ordered locus">Clole_4105</name>
</gene>
<name>F2JM01_CELLD</name>
<dbReference type="STRING" id="642492.Clole_4105"/>
<evidence type="ECO:0000313" key="3">
    <source>
        <dbReference type="Proteomes" id="UP000008467"/>
    </source>
</evidence>
<dbReference type="AlphaFoldDB" id="F2JM01"/>
<feature type="domain" description="Beta-lactamase-related" evidence="1">
    <location>
        <begin position="31"/>
        <end position="292"/>
    </location>
</feature>
<dbReference type="PANTHER" id="PTHR43283:SF7">
    <property type="entry name" value="BETA-LACTAMASE-RELATED DOMAIN-CONTAINING PROTEIN"/>
    <property type="match status" value="1"/>
</dbReference>
<dbReference type="HOGENOM" id="CLU_030169_1_0_9"/>
<proteinExistence type="predicted"/>
<accession>F2JM01</accession>
<evidence type="ECO:0000259" key="1">
    <source>
        <dbReference type="Pfam" id="PF00144"/>
    </source>
</evidence>
<protein>
    <submittedName>
        <fullName evidence="2">Beta-lactamase</fullName>
    </submittedName>
</protein>
<dbReference type="KEGG" id="cle:Clole_4105"/>
<dbReference type="eggNOG" id="COG1680">
    <property type="taxonomic scope" value="Bacteria"/>
</dbReference>
<dbReference type="Proteomes" id="UP000008467">
    <property type="component" value="Chromosome"/>
</dbReference>
<organism evidence="2 3">
    <name type="scientific">Cellulosilyticum lentocellum (strain ATCC 49066 / DSM 5427 / NCIMB 11756 / RHM5)</name>
    <name type="common">Clostridium lentocellum</name>
    <dbReference type="NCBI Taxonomy" id="642492"/>
    <lineage>
        <taxon>Bacteria</taxon>
        <taxon>Bacillati</taxon>
        <taxon>Bacillota</taxon>
        <taxon>Clostridia</taxon>
        <taxon>Lachnospirales</taxon>
        <taxon>Cellulosilyticaceae</taxon>
        <taxon>Cellulosilyticum</taxon>
    </lineage>
</organism>
<sequence>MLEEVKTKDHELGQIIDTYIKQKRYAQINSFLLYQNEQLMVERYYNKFTKESRNPIKSIWKSIISIGIGICLDKGFIESLDEPICRYLEVFNQNNHPYHKLITIKHLLTMTSGIYWNGGKHYHCPMLEQLRRTQDWLAHLADIQMEEVPGRKHVYKEWDVILLSALISQATGMNTFDFCNSYLFTPLDIKSEKWWTSPCGITYNIGNTPLDEATSHLCARDLAKIGNLFLNSGKYNGKQIISVSYIKEATTPTEQNSNYGFLWWLGDGWYGCRGFGGQEIRVMPEQNRVGIIQATPTSLGKSYEDIFALCNQATRILE</sequence>
<dbReference type="InterPro" id="IPR012338">
    <property type="entry name" value="Beta-lactam/transpept-like"/>
</dbReference>
<dbReference type="PANTHER" id="PTHR43283">
    <property type="entry name" value="BETA-LACTAMASE-RELATED"/>
    <property type="match status" value="1"/>
</dbReference>
<dbReference type="EMBL" id="CP002582">
    <property type="protein sequence ID" value="ADZ85781.1"/>
    <property type="molecule type" value="Genomic_DNA"/>
</dbReference>
<dbReference type="Gene3D" id="3.40.710.10">
    <property type="entry name" value="DD-peptidase/beta-lactamase superfamily"/>
    <property type="match status" value="1"/>
</dbReference>
<dbReference type="Pfam" id="PF00144">
    <property type="entry name" value="Beta-lactamase"/>
    <property type="match status" value="1"/>
</dbReference>
<reference evidence="2 3" key="1">
    <citation type="journal article" date="2011" name="J. Bacteriol.">
        <title>Complete genome sequence of the cellulose-degrading bacterium Cellulosilyticum lentocellum.</title>
        <authorList>
            <consortium name="US DOE Joint Genome Institute"/>
            <person name="Miller D.A."/>
            <person name="Suen G."/>
            <person name="Bruce D."/>
            <person name="Copeland A."/>
            <person name="Cheng J.F."/>
            <person name="Detter C."/>
            <person name="Goodwin L.A."/>
            <person name="Han C.S."/>
            <person name="Hauser L.J."/>
            <person name="Land M.L."/>
            <person name="Lapidus A."/>
            <person name="Lucas S."/>
            <person name="Meincke L."/>
            <person name="Pitluck S."/>
            <person name="Tapia R."/>
            <person name="Teshima H."/>
            <person name="Woyke T."/>
            <person name="Fox B.G."/>
            <person name="Angert E.R."/>
            <person name="Currie C.R."/>
        </authorList>
    </citation>
    <scope>NUCLEOTIDE SEQUENCE [LARGE SCALE GENOMIC DNA]</scope>
    <source>
        <strain evidence="3">ATCC 49066 / DSM 5427 / NCIMB 11756 / RHM5</strain>
    </source>
</reference>
<dbReference type="SUPFAM" id="SSF56601">
    <property type="entry name" value="beta-lactamase/transpeptidase-like"/>
    <property type="match status" value="1"/>
</dbReference>